<dbReference type="AlphaFoldDB" id="A0A9X1Z978"/>
<keyword evidence="1" id="KW-0472">Membrane</keyword>
<dbReference type="RefSeq" id="WP_188923724.1">
    <property type="nucleotide sequence ID" value="NZ_BMQI01000003.1"/>
</dbReference>
<evidence type="ECO:0000256" key="1">
    <source>
        <dbReference type="SAM" id="Phobius"/>
    </source>
</evidence>
<feature type="transmembrane region" description="Helical" evidence="1">
    <location>
        <begin position="115"/>
        <end position="135"/>
    </location>
</feature>
<proteinExistence type="predicted"/>
<keyword evidence="1" id="KW-1133">Transmembrane helix</keyword>
<gene>
    <name evidence="2" type="ORF">L2749_02640</name>
</gene>
<comment type="caution">
    <text evidence="2">The sequence shown here is derived from an EMBL/GenBank/DDBJ whole genome shotgun (WGS) entry which is preliminary data.</text>
</comment>
<dbReference type="Proteomes" id="UP001139408">
    <property type="component" value="Unassembled WGS sequence"/>
</dbReference>
<keyword evidence="3" id="KW-1185">Reference proteome</keyword>
<keyword evidence="1" id="KW-0812">Transmembrane</keyword>
<protein>
    <submittedName>
        <fullName evidence="2">Uncharacterized protein</fullName>
    </submittedName>
</protein>
<name>A0A9X1Z978_9GAMM</name>
<accession>A0A9X1Z978</accession>
<feature type="transmembrane region" description="Helical" evidence="1">
    <location>
        <begin position="75"/>
        <end position="95"/>
    </location>
</feature>
<dbReference type="EMBL" id="JAKILJ010000003">
    <property type="protein sequence ID" value="MCL1104165.1"/>
    <property type="molecule type" value="Genomic_DNA"/>
</dbReference>
<feature type="transmembrane region" description="Helical" evidence="1">
    <location>
        <begin position="47"/>
        <end position="66"/>
    </location>
</feature>
<evidence type="ECO:0000313" key="3">
    <source>
        <dbReference type="Proteomes" id="UP001139408"/>
    </source>
</evidence>
<evidence type="ECO:0000313" key="2">
    <source>
        <dbReference type="EMBL" id="MCL1104165.1"/>
    </source>
</evidence>
<reference evidence="2" key="1">
    <citation type="submission" date="2022-01" db="EMBL/GenBank/DDBJ databases">
        <title>Whole genome-based taxonomy of the Shewanellaceae.</title>
        <authorList>
            <person name="Martin-Rodriguez A.J."/>
        </authorList>
    </citation>
    <scope>NUCLEOTIDE SEQUENCE</scope>
    <source>
        <strain evidence="2">DSM 23803</strain>
    </source>
</reference>
<sequence length="141" mass="15709">MNFIRLVILSLCVGIAYFALSIAAIGQSAAGNVFWWFNISGYPTITHLAQNFVGIGLVAFFPAFVIKSYEPGKQWLAMTVVVLATIFLHGNLQYMPWDPMGIVRFIFSTLLSGDIGATVMFFYITLLPVLWLLILKRAARV</sequence>
<organism evidence="2 3">
    <name type="scientific">Shewanella algicola</name>
    <dbReference type="NCBI Taxonomy" id="640633"/>
    <lineage>
        <taxon>Bacteria</taxon>
        <taxon>Pseudomonadati</taxon>
        <taxon>Pseudomonadota</taxon>
        <taxon>Gammaproteobacteria</taxon>
        <taxon>Alteromonadales</taxon>
        <taxon>Shewanellaceae</taxon>
        <taxon>Shewanella</taxon>
    </lineage>
</organism>